<evidence type="ECO:0000313" key="1">
    <source>
        <dbReference type="EMBL" id="ACL42627.1"/>
    </source>
</evidence>
<gene>
    <name evidence="1" type="ordered locus">Cyan7425_0231</name>
</gene>
<dbReference type="SUPFAM" id="SSF69635">
    <property type="entry name" value="Type III secretory system chaperone-like"/>
    <property type="match status" value="1"/>
</dbReference>
<dbReference type="HOGENOM" id="CLU_1431857_0_0_3"/>
<dbReference type="Gene3D" id="3.30.1460.10">
    <property type="match status" value="1"/>
</dbReference>
<dbReference type="OrthoDB" id="571431at2"/>
<reference evidence="1" key="1">
    <citation type="submission" date="2009-01" db="EMBL/GenBank/DDBJ databases">
        <title>Complete sequence of chromosome Cyanothece sp. PCC 7425.</title>
        <authorList>
            <consortium name="US DOE Joint Genome Institute"/>
            <person name="Lucas S."/>
            <person name="Copeland A."/>
            <person name="Lapidus A."/>
            <person name="Glavina del Rio T."/>
            <person name="Dalin E."/>
            <person name="Tice H."/>
            <person name="Bruce D."/>
            <person name="Goodwin L."/>
            <person name="Pitluck S."/>
            <person name="Sims D."/>
            <person name="Meineke L."/>
            <person name="Brettin T."/>
            <person name="Detter J.C."/>
            <person name="Han C."/>
            <person name="Larimer F."/>
            <person name="Land M."/>
            <person name="Hauser L."/>
            <person name="Kyrpides N."/>
            <person name="Ovchinnikova G."/>
            <person name="Liberton M."/>
            <person name="Stoeckel J."/>
            <person name="Banerjee A."/>
            <person name="Singh A."/>
            <person name="Page L."/>
            <person name="Sato H."/>
            <person name="Zhao L."/>
            <person name="Sherman L."/>
            <person name="Pakrasi H."/>
            <person name="Richardson P."/>
        </authorList>
    </citation>
    <scope>NUCLEOTIDE SEQUENCE</scope>
    <source>
        <strain evidence="1">PCC 7425</strain>
    </source>
</reference>
<organism evidence="1">
    <name type="scientific">Cyanothece sp. (strain PCC 7425 / ATCC 29141)</name>
    <dbReference type="NCBI Taxonomy" id="395961"/>
    <lineage>
        <taxon>Bacteria</taxon>
        <taxon>Bacillati</taxon>
        <taxon>Cyanobacteriota</taxon>
        <taxon>Cyanophyceae</taxon>
        <taxon>Gomontiellales</taxon>
        <taxon>Cyanothecaceae</taxon>
        <taxon>Cyanothece</taxon>
    </lineage>
</organism>
<name>B8HRW8_CYAP4</name>
<dbReference type="STRING" id="395961.Cyan7425_0231"/>
<proteinExistence type="predicted"/>
<dbReference type="KEGG" id="cyn:Cyan7425_0231"/>
<protein>
    <recommendedName>
        <fullName evidence="2">DNA-binding domain-containing protein</fullName>
    </recommendedName>
</protein>
<evidence type="ECO:0008006" key="2">
    <source>
        <dbReference type="Google" id="ProtNLM"/>
    </source>
</evidence>
<dbReference type="EMBL" id="CP001344">
    <property type="protein sequence ID" value="ACL42627.1"/>
    <property type="molecule type" value="Genomic_DNA"/>
</dbReference>
<accession>B8HRW8</accession>
<dbReference type="AlphaFoldDB" id="B8HRW8"/>
<dbReference type="eggNOG" id="ENOG502ZBJ7">
    <property type="taxonomic scope" value="Bacteria"/>
</dbReference>
<sequence>MQLEDLTSFLTEIFGSAVQHLDPESWQVDTPEFRLLILLSEDLSWLRLLLPIAPLAEVQSLLAEVLEANFDFTQETRFALHQGVVWAVFQHSLITLQPEDLSAALGRLVVLQQRGISECFNLSVQKRIREIIQIAKQQGQSLEATLQNLDHLYQEGVMGDMDQDRQSLDATLAAWRYQLERLWSEVNVD</sequence>